<dbReference type="InterPro" id="IPR050557">
    <property type="entry name" value="RTX_toxin/Mannuronan_C5-epim"/>
</dbReference>
<dbReference type="AlphaFoldDB" id="A0A154VYZ0"/>
<evidence type="ECO:0008006" key="6">
    <source>
        <dbReference type="Google" id="ProtNLM"/>
    </source>
</evidence>
<evidence type="ECO:0000313" key="5">
    <source>
        <dbReference type="Proteomes" id="UP000076400"/>
    </source>
</evidence>
<protein>
    <recommendedName>
        <fullName evidence="6">Calcium-binding protein</fullName>
    </recommendedName>
</protein>
<dbReference type="RefSeq" id="WP_067557417.1">
    <property type="nucleotide sequence ID" value="NZ_LPXN01000121.1"/>
</dbReference>
<comment type="subcellular location">
    <subcellularLocation>
        <location evidence="1">Secreted</location>
    </subcellularLocation>
</comment>
<keyword evidence="2" id="KW-0964">Secreted</keyword>
<dbReference type="Proteomes" id="UP000076400">
    <property type="component" value="Unassembled WGS sequence"/>
</dbReference>
<gene>
    <name evidence="4" type="ORF">AUP43_10670</name>
</gene>
<evidence type="ECO:0000256" key="1">
    <source>
        <dbReference type="ARBA" id="ARBA00004613"/>
    </source>
</evidence>
<dbReference type="PRINTS" id="PR00313">
    <property type="entry name" value="CABNDNGRPT"/>
</dbReference>
<dbReference type="PROSITE" id="PS00330">
    <property type="entry name" value="HEMOLYSIN_CALCIUM"/>
    <property type="match status" value="5"/>
</dbReference>
<dbReference type="InterPro" id="IPR011049">
    <property type="entry name" value="Serralysin-like_metalloprot_C"/>
</dbReference>
<dbReference type="PANTHER" id="PTHR38340:SF1">
    <property type="entry name" value="S-LAYER PROTEIN"/>
    <property type="match status" value="1"/>
</dbReference>
<dbReference type="STRING" id="580166.AUP43_10670"/>
<evidence type="ECO:0000256" key="2">
    <source>
        <dbReference type="ARBA" id="ARBA00022525"/>
    </source>
</evidence>
<reference evidence="4 5" key="1">
    <citation type="submission" date="2015-12" db="EMBL/GenBank/DDBJ databases">
        <title>Genome sequence of Oceanibaculum pacificum MCCC 1A02656.</title>
        <authorList>
            <person name="Lu L."/>
            <person name="Lai Q."/>
            <person name="Shao Z."/>
            <person name="Qian P."/>
        </authorList>
    </citation>
    <scope>NUCLEOTIDE SEQUENCE [LARGE SCALE GENOMIC DNA]</scope>
    <source>
        <strain evidence="4 5">MCCC 1A02656</strain>
    </source>
</reference>
<comment type="caution">
    <text evidence="4">The sequence shown here is derived from an EMBL/GenBank/DDBJ whole genome shotgun (WGS) entry which is preliminary data.</text>
</comment>
<evidence type="ECO:0000313" key="4">
    <source>
        <dbReference type="EMBL" id="KZD06447.1"/>
    </source>
</evidence>
<proteinExistence type="predicted"/>
<dbReference type="GO" id="GO:0005576">
    <property type="term" value="C:extracellular region"/>
    <property type="evidence" value="ECO:0007669"/>
    <property type="project" value="UniProtKB-SubCell"/>
</dbReference>
<dbReference type="OrthoDB" id="223957at2"/>
<dbReference type="GO" id="GO:0005509">
    <property type="term" value="F:calcium ion binding"/>
    <property type="evidence" value="ECO:0007669"/>
    <property type="project" value="InterPro"/>
</dbReference>
<dbReference type="Gene3D" id="2.150.10.10">
    <property type="entry name" value="Serralysin-like metalloprotease, C-terminal"/>
    <property type="match status" value="2"/>
</dbReference>
<dbReference type="EMBL" id="LPXN01000121">
    <property type="protein sequence ID" value="KZD06447.1"/>
    <property type="molecule type" value="Genomic_DNA"/>
</dbReference>
<dbReference type="InterPro" id="IPR018511">
    <property type="entry name" value="Hemolysin-typ_Ca-bd_CS"/>
</dbReference>
<accession>A0A154VYZ0</accession>
<dbReference type="InterPro" id="IPR001343">
    <property type="entry name" value="Hemolysn_Ca-bd"/>
</dbReference>
<feature type="region of interest" description="Disordered" evidence="3">
    <location>
        <begin position="26"/>
        <end position="47"/>
    </location>
</feature>
<organism evidence="4 5">
    <name type="scientific">Oceanibaculum pacificum</name>
    <dbReference type="NCBI Taxonomy" id="580166"/>
    <lineage>
        <taxon>Bacteria</taxon>
        <taxon>Pseudomonadati</taxon>
        <taxon>Pseudomonadota</taxon>
        <taxon>Alphaproteobacteria</taxon>
        <taxon>Rhodospirillales</taxon>
        <taxon>Oceanibaculaceae</taxon>
        <taxon>Oceanibaculum</taxon>
    </lineage>
</organism>
<dbReference type="SUPFAM" id="SSF51120">
    <property type="entry name" value="beta-Roll"/>
    <property type="match status" value="2"/>
</dbReference>
<name>A0A154VYZ0_9PROT</name>
<dbReference type="PANTHER" id="PTHR38340">
    <property type="entry name" value="S-LAYER PROTEIN"/>
    <property type="match status" value="1"/>
</dbReference>
<evidence type="ECO:0000256" key="3">
    <source>
        <dbReference type="SAM" id="MobiDB-lite"/>
    </source>
</evidence>
<dbReference type="Pfam" id="PF00353">
    <property type="entry name" value="HemolysinCabind"/>
    <property type="match status" value="5"/>
</dbReference>
<keyword evidence="5" id="KW-1185">Reference proteome</keyword>
<sequence length="723" mass="71234">MASTFIVGTDDADLLNGAAGNDTIRGLGGDDTINGSEGNDDLDGGEGNDLLIGGAGADSIQGGFQSDTIEGGAGDDVLRGGKGLDSIDGGAGDDTIYSGLGEDTLIGGLGADVFVVRGADSNFPNALLAPTITDFNAADGDTIAIQGATSEDIAEILASQETVEGGVQLTFGDTVIVVEGVSSLDVTQVLTEDEAISDPADEGLSLDLTTGDDALEGSARNDTFSGGLGTLNANDIVEGGAGDDVLNVRLSGAGGAATIIGVERFNIETIAAASSLALTNVSGLETVGASGDEDLALTAADSDLTGLNLAGFGGDFSVAYEAGAFDGDEDAVTVTLGGADDMGITIADVDSDEIETLNIVAGGAGASSAALTLTNVTVGEYVITGAQALELTAAALNGATVDASGATGTVTLVTAETTVDGSDFDGVDQLNLTGATAAVTVNAGVVVELQAATAAVASIVQNDADVAGSLDDELTVNLNGDAAAVTFGSTSLTIDDIETINLVSTTQQDDPSATTNTVTALNADSLETLNISGDTNLVIDFVDQVDILNASELTGNLDADLSTNTQAVQLTSGAGDDVLVGSDFNDAITGGAGDDEITGGAGVDVATGGDGEDNFIFSTADIDTTLGAVTDEITDFVSGTDTIELTVMGAGDGTTYVEATEAADSLADLLTAAGTALDGTVTIYVGQVGSDSYVVTDADGTGYTDVIKLTGVALDGVEAADFV</sequence>